<dbReference type="EMBL" id="ML978068">
    <property type="protein sequence ID" value="KAF2017863.1"/>
    <property type="molecule type" value="Genomic_DNA"/>
</dbReference>
<keyword evidence="2" id="KW-0808">Transferase</keyword>
<dbReference type="Pfam" id="PF01636">
    <property type="entry name" value="APH"/>
    <property type="match status" value="1"/>
</dbReference>
<keyword evidence="2" id="KW-0418">Kinase</keyword>
<dbReference type="GO" id="GO:0016301">
    <property type="term" value="F:kinase activity"/>
    <property type="evidence" value="ECO:0007669"/>
    <property type="project" value="UniProtKB-KW"/>
</dbReference>
<dbReference type="SUPFAM" id="SSF56112">
    <property type="entry name" value="Protein kinase-like (PK-like)"/>
    <property type="match status" value="1"/>
</dbReference>
<evidence type="ECO:0000313" key="2">
    <source>
        <dbReference type="EMBL" id="KAF2017863.1"/>
    </source>
</evidence>
<gene>
    <name evidence="2" type="ORF">BU24DRAFT_389402</name>
</gene>
<dbReference type="InterPro" id="IPR011009">
    <property type="entry name" value="Kinase-like_dom_sf"/>
</dbReference>
<dbReference type="Proteomes" id="UP000799778">
    <property type="component" value="Unassembled WGS sequence"/>
</dbReference>
<accession>A0A6A5XY61</accession>
<dbReference type="InterPro" id="IPR002575">
    <property type="entry name" value="Aminoglycoside_PTrfase"/>
</dbReference>
<reference evidence="2" key="1">
    <citation type="journal article" date="2020" name="Stud. Mycol.">
        <title>101 Dothideomycetes genomes: a test case for predicting lifestyles and emergence of pathogens.</title>
        <authorList>
            <person name="Haridas S."/>
            <person name="Albert R."/>
            <person name="Binder M."/>
            <person name="Bloem J."/>
            <person name="Labutti K."/>
            <person name="Salamov A."/>
            <person name="Andreopoulos B."/>
            <person name="Baker S."/>
            <person name="Barry K."/>
            <person name="Bills G."/>
            <person name="Bluhm B."/>
            <person name="Cannon C."/>
            <person name="Castanera R."/>
            <person name="Culley D."/>
            <person name="Daum C."/>
            <person name="Ezra D."/>
            <person name="Gonzalez J."/>
            <person name="Henrissat B."/>
            <person name="Kuo A."/>
            <person name="Liang C."/>
            <person name="Lipzen A."/>
            <person name="Lutzoni F."/>
            <person name="Magnuson J."/>
            <person name="Mondo S."/>
            <person name="Nolan M."/>
            <person name="Ohm R."/>
            <person name="Pangilinan J."/>
            <person name="Park H.-J."/>
            <person name="Ramirez L."/>
            <person name="Alfaro M."/>
            <person name="Sun H."/>
            <person name="Tritt A."/>
            <person name="Yoshinaga Y."/>
            <person name="Zwiers L.-H."/>
            <person name="Turgeon B."/>
            <person name="Goodwin S."/>
            <person name="Spatafora J."/>
            <person name="Crous P."/>
            <person name="Grigoriev I."/>
        </authorList>
    </citation>
    <scope>NUCLEOTIDE SEQUENCE</scope>
    <source>
        <strain evidence="2">CBS 175.79</strain>
    </source>
</reference>
<evidence type="ECO:0000313" key="3">
    <source>
        <dbReference type="Proteomes" id="UP000799778"/>
    </source>
</evidence>
<name>A0A6A5XY61_9PLEO</name>
<evidence type="ECO:0000259" key="1">
    <source>
        <dbReference type="Pfam" id="PF01636"/>
    </source>
</evidence>
<protein>
    <submittedName>
        <fullName evidence="2">Kinase-like protein</fullName>
    </submittedName>
</protein>
<dbReference type="InterPro" id="IPR051678">
    <property type="entry name" value="AGP_Transferase"/>
</dbReference>
<dbReference type="GeneID" id="54282437"/>
<feature type="domain" description="Aminoglycoside phosphotransferase" evidence="1">
    <location>
        <begin position="77"/>
        <end position="279"/>
    </location>
</feature>
<organism evidence="2 3">
    <name type="scientific">Aaosphaeria arxii CBS 175.79</name>
    <dbReference type="NCBI Taxonomy" id="1450172"/>
    <lineage>
        <taxon>Eukaryota</taxon>
        <taxon>Fungi</taxon>
        <taxon>Dikarya</taxon>
        <taxon>Ascomycota</taxon>
        <taxon>Pezizomycotina</taxon>
        <taxon>Dothideomycetes</taxon>
        <taxon>Pleosporomycetidae</taxon>
        <taxon>Pleosporales</taxon>
        <taxon>Pleosporales incertae sedis</taxon>
        <taxon>Aaosphaeria</taxon>
    </lineage>
</organism>
<proteinExistence type="predicted"/>
<dbReference type="RefSeq" id="XP_033386202.1">
    <property type="nucleotide sequence ID" value="XM_033525040.1"/>
</dbReference>
<keyword evidence="3" id="KW-1185">Reference proteome</keyword>
<dbReference type="PANTHER" id="PTHR21310:SF55">
    <property type="entry name" value="AMINOGLYCOSIDE PHOSPHOTRANSFERASE DOMAIN-CONTAINING PROTEIN"/>
    <property type="match status" value="1"/>
</dbReference>
<dbReference type="AlphaFoldDB" id="A0A6A5XY61"/>
<dbReference type="PANTHER" id="PTHR21310">
    <property type="entry name" value="AMINOGLYCOSIDE PHOSPHOTRANSFERASE-RELATED-RELATED"/>
    <property type="match status" value="1"/>
</dbReference>
<sequence>MVLSWISRLFSPTFAWPHRVLHSVPLASSLPAVPQLWPRHVRRMTGCLHALLRRFSIVYCGWYGIQYDHYMVQLPFGLILKWTTRTRLEEVVATKLARSAGFPVPLIISYGEHEPVPGLPPTRVSILMTRLPGAALGDVHKELPPEQLQTICSELRTMLETMREWKHPQGGQRVCSISGTSIVSARVPDHIIGPCESESDFNKQLLAPARPGRKNSKEKFARVKKLHAMQHSIVFTHGDLKHHNLLVHDGHVPGFIDWESAGWCPEYWEFTTALKFCSEDFWWYDFNMKLGASRYMEELEYERALTGLTSGSYSFLY</sequence>
<dbReference type="OrthoDB" id="8300194at2759"/>
<dbReference type="Gene3D" id="3.90.1200.10">
    <property type="match status" value="1"/>
</dbReference>